<keyword evidence="2" id="KW-1185">Reference proteome</keyword>
<dbReference type="Proteomes" id="UP000253689">
    <property type="component" value="Chromosome"/>
</dbReference>
<reference evidence="2" key="1">
    <citation type="submission" date="2018-07" db="EMBL/GenBank/DDBJ databases">
        <title>Complete Genome Sequence of Spiroplasma phoeniceum.</title>
        <authorList>
            <person name="Davis R.E."/>
            <person name="Shao J.Y."/>
            <person name="Zhao Y."/>
            <person name="Silver A."/>
            <person name="Stump z."/>
            <person name="Gasparich G."/>
        </authorList>
    </citation>
    <scope>NUCLEOTIDE SEQUENCE [LARGE SCALE GENOMIC DNA]</scope>
    <source>
        <strain evidence="2">P40</strain>
    </source>
</reference>
<dbReference type="EMBL" id="CP031088">
    <property type="protein sequence ID" value="AXF96294.1"/>
    <property type="molecule type" value="Genomic_DNA"/>
</dbReference>
<dbReference type="KEGG" id="sphh:SDAV_001327"/>
<evidence type="ECO:0000313" key="2">
    <source>
        <dbReference type="Proteomes" id="UP000253689"/>
    </source>
</evidence>
<accession>A0A345DQ06</accession>
<gene>
    <name evidence="1" type="ORF">SDAV_001327</name>
</gene>
<protein>
    <submittedName>
        <fullName evidence="1">Uncharacterized protein</fullName>
    </submittedName>
</protein>
<dbReference type="AlphaFoldDB" id="A0A345DQ06"/>
<proteinExistence type="predicted"/>
<dbReference type="RefSeq" id="WP_114564940.1">
    <property type="nucleotide sequence ID" value="NZ_CP031088.1"/>
</dbReference>
<organism evidence="1 2">
    <name type="scientific">Spiroplasma phoeniceum P40</name>
    <dbReference type="NCBI Taxonomy" id="1276259"/>
    <lineage>
        <taxon>Bacteria</taxon>
        <taxon>Bacillati</taxon>
        <taxon>Mycoplasmatota</taxon>
        <taxon>Mollicutes</taxon>
        <taxon>Entomoplasmatales</taxon>
        <taxon>Spiroplasmataceae</taxon>
        <taxon>Spiroplasma</taxon>
    </lineage>
</organism>
<evidence type="ECO:0000313" key="1">
    <source>
        <dbReference type="EMBL" id="AXF96294.1"/>
    </source>
</evidence>
<sequence>MKKILSLYGMISIIGPSISTSIANTSHQNQDKNIMIISSNEEQKKATKQFGIKIEYKNINEDSKLNDYYQKIKKIKTVIK</sequence>
<name>A0A345DQ06_9MOLU</name>